<proteinExistence type="predicted"/>
<evidence type="ECO:0000313" key="2">
    <source>
        <dbReference type="EMBL" id="RMY42823.1"/>
    </source>
</evidence>
<name>A0A3M7BSQ7_HORWE</name>
<evidence type="ECO:0000256" key="1">
    <source>
        <dbReference type="SAM" id="MobiDB-lite"/>
    </source>
</evidence>
<evidence type="ECO:0000313" key="3">
    <source>
        <dbReference type="Proteomes" id="UP000269276"/>
    </source>
</evidence>
<accession>A0A3M7BSQ7</accession>
<feature type="compositionally biased region" description="Basic and acidic residues" evidence="1">
    <location>
        <begin position="46"/>
        <end position="56"/>
    </location>
</feature>
<feature type="region of interest" description="Disordered" evidence="1">
    <location>
        <begin position="1"/>
        <end position="64"/>
    </location>
</feature>
<sequence length="64" mass="7616">MGAKILALEPPTPEQRSPHLTRPPRHHPRTTPVSRVRNPRLHPRHRATELQLDLHRHPPQQRRR</sequence>
<dbReference type="Proteomes" id="UP000269276">
    <property type="component" value="Unassembled WGS sequence"/>
</dbReference>
<comment type="caution">
    <text evidence="2">The sequence shown here is derived from an EMBL/GenBank/DDBJ whole genome shotgun (WGS) entry which is preliminary data.</text>
</comment>
<protein>
    <submittedName>
        <fullName evidence="2">Uncharacterized protein</fullName>
    </submittedName>
</protein>
<organism evidence="2 3">
    <name type="scientific">Hortaea werneckii</name>
    <name type="common">Black yeast</name>
    <name type="synonym">Cladosporium werneckii</name>
    <dbReference type="NCBI Taxonomy" id="91943"/>
    <lineage>
        <taxon>Eukaryota</taxon>
        <taxon>Fungi</taxon>
        <taxon>Dikarya</taxon>
        <taxon>Ascomycota</taxon>
        <taxon>Pezizomycotina</taxon>
        <taxon>Dothideomycetes</taxon>
        <taxon>Dothideomycetidae</taxon>
        <taxon>Mycosphaerellales</taxon>
        <taxon>Teratosphaeriaceae</taxon>
        <taxon>Hortaea</taxon>
    </lineage>
</organism>
<reference evidence="2 3" key="1">
    <citation type="journal article" date="2018" name="BMC Genomics">
        <title>Genomic evidence for intraspecific hybridization in a clonal and extremely halotolerant yeast.</title>
        <authorList>
            <person name="Gostincar C."/>
            <person name="Stajich J.E."/>
            <person name="Zupancic J."/>
            <person name="Zalar P."/>
            <person name="Gunde-Cimerman N."/>
        </authorList>
    </citation>
    <scope>NUCLEOTIDE SEQUENCE [LARGE SCALE GENOMIC DNA]</scope>
    <source>
        <strain evidence="2 3">EXF-2682</strain>
    </source>
</reference>
<gene>
    <name evidence="2" type="ORF">D0863_16346</name>
</gene>
<dbReference type="AlphaFoldDB" id="A0A3M7BSQ7"/>
<dbReference type="EMBL" id="QWIP01001948">
    <property type="protein sequence ID" value="RMY42823.1"/>
    <property type="molecule type" value="Genomic_DNA"/>
</dbReference>